<dbReference type="GO" id="GO:0003676">
    <property type="term" value="F:nucleic acid binding"/>
    <property type="evidence" value="ECO:0007669"/>
    <property type="project" value="InterPro"/>
</dbReference>
<evidence type="ECO:0000259" key="1">
    <source>
        <dbReference type="PROSITE" id="PS50994"/>
    </source>
</evidence>
<sequence>MWNYSQSSISAHLFVKLKRILAWCLRFKENARNHSSQRTIGSLTATELSRASICLIRNVQSVHFPLEIQCLLKGKQIPNSGSVLNLSPFLDENSILRVGGRLKHSNLTVNQKHPMLIPNKGHISNLLINYYHVLHFHTGVESTIANIRSEFWIINCRNQVRKILKNCISCLKVNARAKNQVMADLPSDRVNVSRVFTKVGIDYAGPFFIKLYPGKFKKSYKCYVCIFICFAVKAIHLEIVTNCSTDAFLGALKRFISRRGKPHDIFSDNGTNFVGANNELKKILQNLFIKEGKETIENFIASEGIVWHLNPPATPHFGGLWEAGIKSLKSHLKRVIGNTILTYEEFVTLVTQVESVLNSRPLTKISSDPNDSILTPAHFLVGTSLTALPEPDLTNTPINRLNRWQLVQKLTQTFWKKWSNDYLNRLQSRVKWQRGEQQFKENELVLVKDKDFSKLLYWNLAKIIKVHPGKDNIIRVVTLKTNKGTYQRPVNKLVKLPIYE</sequence>
<dbReference type="Gene3D" id="3.30.420.10">
    <property type="entry name" value="Ribonuclease H-like superfamily/Ribonuclease H"/>
    <property type="match status" value="1"/>
</dbReference>
<dbReference type="InterPro" id="IPR041588">
    <property type="entry name" value="Integrase_H2C2"/>
</dbReference>
<dbReference type="PROSITE" id="PS50994">
    <property type="entry name" value="INTEGRASE"/>
    <property type="match status" value="1"/>
</dbReference>
<comment type="caution">
    <text evidence="2">The sequence shown here is derived from an EMBL/GenBank/DDBJ whole genome shotgun (WGS) entry which is preliminary data.</text>
</comment>
<dbReference type="InterPro" id="IPR040676">
    <property type="entry name" value="DUF5641"/>
</dbReference>
<gene>
    <name evidence="2" type="primary">AVEN_16675_1</name>
    <name evidence="2" type="ORF">TNCV_2840511</name>
</gene>
<organism evidence="2 3">
    <name type="scientific">Trichonephila clavipes</name>
    <name type="common">Golden silk orbweaver</name>
    <name type="synonym">Nephila clavipes</name>
    <dbReference type="NCBI Taxonomy" id="2585209"/>
    <lineage>
        <taxon>Eukaryota</taxon>
        <taxon>Metazoa</taxon>
        <taxon>Ecdysozoa</taxon>
        <taxon>Arthropoda</taxon>
        <taxon>Chelicerata</taxon>
        <taxon>Arachnida</taxon>
        <taxon>Araneae</taxon>
        <taxon>Araneomorphae</taxon>
        <taxon>Entelegynae</taxon>
        <taxon>Araneoidea</taxon>
        <taxon>Nephilidae</taxon>
        <taxon>Trichonephila</taxon>
    </lineage>
</organism>
<dbReference type="EMBL" id="BMAU01021198">
    <property type="protein sequence ID" value="GFX97491.1"/>
    <property type="molecule type" value="Genomic_DNA"/>
</dbReference>
<accession>A0A8X6RU03</accession>
<dbReference type="AlphaFoldDB" id="A0A8X6RU03"/>
<dbReference type="GO" id="GO:0015074">
    <property type="term" value="P:DNA integration"/>
    <property type="evidence" value="ECO:0007669"/>
    <property type="project" value="InterPro"/>
</dbReference>
<protein>
    <submittedName>
        <fullName evidence="2">Integrase catalytic domain-containing protein</fullName>
    </submittedName>
</protein>
<dbReference type="PANTHER" id="PTHR47331">
    <property type="entry name" value="PHD-TYPE DOMAIN-CONTAINING PROTEIN"/>
    <property type="match status" value="1"/>
</dbReference>
<dbReference type="InterPro" id="IPR001584">
    <property type="entry name" value="Integrase_cat-core"/>
</dbReference>
<dbReference type="InterPro" id="IPR036397">
    <property type="entry name" value="RNaseH_sf"/>
</dbReference>
<evidence type="ECO:0000313" key="2">
    <source>
        <dbReference type="EMBL" id="GFX97491.1"/>
    </source>
</evidence>
<keyword evidence="3" id="KW-1185">Reference proteome</keyword>
<dbReference type="Gene3D" id="1.10.340.70">
    <property type="match status" value="1"/>
</dbReference>
<dbReference type="InterPro" id="IPR012337">
    <property type="entry name" value="RNaseH-like_sf"/>
</dbReference>
<feature type="domain" description="Integrase catalytic" evidence="1">
    <location>
        <begin position="202"/>
        <end position="384"/>
    </location>
</feature>
<reference evidence="2" key="1">
    <citation type="submission" date="2020-08" db="EMBL/GenBank/DDBJ databases">
        <title>Multicomponent nature underlies the extraordinary mechanical properties of spider dragline silk.</title>
        <authorList>
            <person name="Kono N."/>
            <person name="Nakamura H."/>
            <person name="Mori M."/>
            <person name="Yoshida Y."/>
            <person name="Ohtoshi R."/>
            <person name="Malay A.D."/>
            <person name="Moran D.A.P."/>
            <person name="Tomita M."/>
            <person name="Numata K."/>
            <person name="Arakawa K."/>
        </authorList>
    </citation>
    <scope>NUCLEOTIDE SEQUENCE</scope>
</reference>
<dbReference type="Proteomes" id="UP000887159">
    <property type="component" value="Unassembled WGS sequence"/>
</dbReference>
<dbReference type="Pfam" id="PF18701">
    <property type="entry name" value="DUF5641"/>
    <property type="match status" value="1"/>
</dbReference>
<evidence type="ECO:0000313" key="3">
    <source>
        <dbReference type="Proteomes" id="UP000887159"/>
    </source>
</evidence>
<dbReference type="SUPFAM" id="SSF53098">
    <property type="entry name" value="Ribonuclease H-like"/>
    <property type="match status" value="1"/>
</dbReference>
<proteinExistence type="predicted"/>
<name>A0A8X6RU03_TRICX</name>
<dbReference type="Pfam" id="PF17921">
    <property type="entry name" value="Integrase_H2C2"/>
    <property type="match status" value="1"/>
</dbReference>